<reference evidence="2" key="1">
    <citation type="journal article" date="2014" name="Int. J. Syst. Evol. Microbiol.">
        <title>Complete genome sequence of Corynebacterium casei LMG S-19264T (=DSM 44701T), isolated from a smear-ripened cheese.</title>
        <authorList>
            <consortium name="US DOE Joint Genome Institute (JGI-PGF)"/>
            <person name="Walter F."/>
            <person name="Albersmeier A."/>
            <person name="Kalinowski J."/>
            <person name="Ruckert C."/>
        </authorList>
    </citation>
    <scope>NUCLEOTIDE SEQUENCE</scope>
    <source>
        <strain evidence="2">CGMCC 4.7398</strain>
    </source>
</reference>
<dbReference type="EMBL" id="BNAS01000001">
    <property type="protein sequence ID" value="GHH65550.1"/>
    <property type="molecule type" value="Genomic_DNA"/>
</dbReference>
<dbReference type="Proteomes" id="UP000627369">
    <property type="component" value="Unassembled WGS sequence"/>
</dbReference>
<evidence type="ECO:0000313" key="2">
    <source>
        <dbReference type="EMBL" id="GHH65550.1"/>
    </source>
</evidence>
<feature type="compositionally biased region" description="Basic and acidic residues" evidence="1">
    <location>
        <begin position="29"/>
        <end position="50"/>
    </location>
</feature>
<gene>
    <name evidence="2" type="ORF">GCM10017772_03950</name>
</gene>
<organism evidence="2 3">
    <name type="scientific">Promicromonospora soli</name>
    <dbReference type="NCBI Taxonomy" id="2035533"/>
    <lineage>
        <taxon>Bacteria</taxon>
        <taxon>Bacillati</taxon>
        <taxon>Actinomycetota</taxon>
        <taxon>Actinomycetes</taxon>
        <taxon>Micrococcales</taxon>
        <taxon>Promicromonosporaceae</taxon>
        <taxon>Promicromonospora</taxon>
    </lineage>
</organism>
<protein>
    <submittedName>
        <fullName evidence="2">Uncharacterized protein</fullName>
    </submittedName>
</protein>
<evidence type="ECO:0000256" key="1">
    <source>
        <dbReference type="SAM" id="MobiDB-lite"/>
    </source>
</evidence>
<proteinExistence type="predicted"/>
<feature type="region of interest" description="Disordered" evidence="1">
    <location>
        <begin position="1"/>
        <end position="59"/>
    </location>
</feature>
<name>A0A919FHY0_9MICO</name>
<keyword evidence="3" id="KW-1185">Reference proteome</keyword>
<accession>A0A919FHY0</accession>
<dbReference type="AlphaFoldDB" id="A0A919FHY0"/>
<evidence type="ECO:0000313" key="3">
    <source>
        <dbReference type="Proteomes" id="UP000627369"/>
    </source>
</evidence>
<comment type="caution">
    <text evidence="2">The sequence shown here is derived from an EMBL/GenBank/DDBJ whole genome shotgun (WGS) entry which is preliminary data.</text>
</comment>
<sequence length="101" mass="10509">MASTDGSAQRPYFPAASTASEAPSCGVGDGDRRRNGREAYDEAGRQHDGTPLRMCVSHGFPDAAGGRRVVPVPEDAPNGAPTLHAVRAELLRPLISGARLG</sequence>
<reference evidence="2" key="2">
    <citation type="submission" date="2020-09" db="EMBL/GenBank/DDBJ databases">
        <authorList>
            <person name="Sun Q."/>
            <person name="Zhou Y."/>
        </authorList>
    </citation>
    <scope>NUCLEOTIDE SEQUENCE</scope>
    <source>
        <strain evidence="2">CGMCC 4.7398</strain>
    </source>
</reference>